<comment type="caution">
    <text evidence="1">The sequence shown here is derived from an EMBL/GenBank/DDBJ whole genome shotgun (WGS) entry which is preliminary data.</text>
</comment>
<gene>
    <name evidence="1" type="ORF">QYT958_LOCUS25571</name>
</gene>
<sequence length="172" mass="20272">MASMTYNYKQTNKRHARSTTIKMNAITDCTIIWLDDKGKDIDGEDLGLNIQHYVSLSLHTFTDFGSCSSFIKYCTSDTRLLLVVARDRYINRLLKTTRRFLSSQITVFIYVLIDKWWFHWKPDPRIRDIFHTSEERHIINTLQNDRESYLTQRWSSGCCAFSEDAPQMALDK</sequence>
<dbReference type="Proteomes" id="UP000663848">
    <property type="component" value="Unassembled WGS sequence"/>
</dbReference>
<evidence type="ECO:0000313" key="1">
    <source>
        <dbReference type="EMBL" id="CAF4829090.1"/>
    </source>
</evidence>
<accession>A0A821QMW7</accession>
<name>A0A821QMW7_9BILA</name>
<organism evidence="1 2">
    <name type="scientific">Rotaria socialis</name>
    <dbReference type="NCBI Taxonomy" id="392032"/>
    <lineage>
        <taxon>Eukaryota</taxon>
        <taxon>Metazoa</taxon>
        <taxon>Spiralia</taxon>
        <taxon>Gnathifera</taxon>
        <taxon>Rotifera</taxon>
        <taxon>Eurotatoria</taxon>
        <taxon>Bdelloidea</taxon>
        <taxon>Philodinida</taxon>
        <taxon>Philodinidae</taxon>
        <taxon>Rotaria</taxon>
    </lineage>
</organism>
<reference evidence="1" key="1">
    <citation type="submission" date="2021-02" db="EMBL/GenBank/DDBJ databases">
        <authorList>
            <person name="Nowell W R."/>
        </authorList>
    </citation>
    <scope>NUCLEOTIDE SEQUENCE</scope>
</reference>
<dbReference type="AlphaFoldDB" id="A0A821QMW7"/>
<evidence type="ECO:0000313" key="2">
    <source>
        <dbReference type="Proteomes" id="UP000663848"/>
    </source>
</evidence>
<dbReference type="EMBL" id="CAJOBR010005805">
    <property type="protein sequence ID" value="CAF4829090.1"/>
    <property type="molecule type" value="Genomic_DNA"/>
</dbReference>
<protein>
    <submittedName>
        <fullName evidence="1">Uncharacterized protein</fullName>
    </submittedName>
</protein>
<proteinExistence type="predicted"/>